<dbReference type="PANTHER" id="PTHR14239:SF0">
    <property type="entry name" value="F420-DEPENDENT NADP REDUCTASE"/>
    <property type="match status" value="1"/>
</dbReference>
<keyword evidence="1" id="KW-0560">Oxidoreductase</keyword>
<dbReference type="InterPro" id="IPR028939">
    <property type="entry name" value="P5C_Rdtase_cat_N"/>
</dbReference>
<dbReference type="GO" id="GO:0015677">
    <property type="term" value="P:copper ion import"/>
    <property type="evidence" value="ECO:0007669"/>
    <property type="project" value="TreeGrafter"/>
</dbReference>
<dbReference type="EMBL" id="SNXZ01000001">
    <property type="protein sequence ID" value="TDQ04174.1"/>
    <property type="molecule type" value="Genomic_DNA"/>
</dbReference>
<evidence type="ECO:0000313" key="3">
    <source>
        <dbReference type="EMBL" id="TDQ04174.1"/>
    </source>
</evidence>
<gene>
    <name evidence="3" type="ORF">EV186_101116</name>
</gene>
<dbReference type="Proteomes" id="UP000295444">
    <property type="component" value="Unassembled WGS sequence"/>
</dbReference>
<accession>A0A4R6SK19</accession>
<proteinExistence type="predicted"/>
<dbReference type="AlphaFoldDB" id="A0A4R6SK19"/>
<dbReference type="SUPFAM" id="SSF51735">
    <property type="entry name" value="NAD(P)-binding Rossmann-fold domains"/>
    <property type="match status" value="1"/>
</dbReference>
<dbReference type="Pfam" id="PF03807">
    <property type="entry name" value="F420_oxidored"/>
    <property type="match status" value="1"/>
</dbReference>
<evidence type="ECO:0000313" key="4">
    <source>
        <dbReference type="Proteomes" id="UP000295444"/>
    </source>
</evidence>
<evidence type="ECO:0000256" key="1">
    <source>
        <dbReference type="ARBA" id="ARBA00023002"/>
    </source>
</evidence>
<dbReference type="Gene3D" id="3.40.50.720">
    <property type="entry name" value="NAD(P)-binding Rossmann-like Domain"/>
    <property type="match status" value="1"/>
</dbReference>
<keyword evidence="4" id="KW-1185">Reference proteome</keyword>
<dbReference type="GO" id="GO:0052851">
    <property type="term" value="F:ferric-chelate reductase (NADPH) activity"/>
    <property type="evidence" value="ECO:0007669"/>
    <property type="project" value="TreeGrafter"/>
</dbReference>
<reference evidence="3 4" key="1">
    <citation type="submission" date="2019-03" db="EMBL/GenBank/DDBJ databases">
        <title>Genomic Encyclopedia of Type Strains, Phase IV (KMG-IV): sequencing the most valuable type-strain genomes for metagenomic binning, comparative biology and taxonomic classification.</title>
        <authorList>
            <person name="Goeker M."/>
        </authorList>
    </citation>
    <scope>NUCLEOTIDE SEQUENCE [LARGE SCALE GENOMIC DNA]</scope>
    <source>
        <strain evidence="3 4">DSM 45361</strain>
    </source>
</reference>
<protein>
    <recommendedName>
        <fullName evidence="2">Pyrroline-5-carboxylate reductase catalytic N-terminal domain-containing protein</fullName>
    </recommendedName>
</protein>
<dbReference type="PANTHER" id="PTHR14239">
    <property type="entry name" value="DUDULIN-RELATED"/>
    <property type="match status" value="1"/>
</dbReference>
<dbReference type="InterPro" id="IPR051267">
    <property type="entry name" value="STEAP_metalloreductase"/>
</dbReference>
<dbReference type="InterPro" id="IPR036291">
    <property type="entry name" value="NAD(P)-bd_dom_sf"/>
</dbReference>
<dbReference type="GO" id="GO:0005886">
    <property type="term" value="C:plasma membrane"/>
    <property type="evidence" value="ECO:0007669"/>
    <property type="project" value="TreeGrafter"/>
</dbReference>
<dbReference type="OrthoDB" id="3194817at2"/>
<sequence>MKVAVLGTGMVGRAHAARLLELGHEVRVGTKDVDATLASTKEGFTGETYSRWQDAHPDAGLRTFADAVSDVDLVISALNGDVVVQVLEGLRSALAGRTLVDASNPLDFSSGRLTLTVCNTDSLGEQVQRALPETAVVKGFCTVTAGVQVNPAGLGGGAHDMFVAGDDAAAKDAVKALMREYGWETIHDLGGIVEARALEMMLPAWVSLMNALGTADFNYRVVR</sequence>
<organism evidence="3 4">
    <name type="scientific">Labedaea rhizosphaerae</name>
    <dbReference type="NCBI Taxonomy" id="598644"/>
    <lineage>
        <taxon>Bacteria</taxon>
        <taxon>Bacillati</taxon>
        <taxon>Actinomycetota</taxon>
        <taxon>Actinomycetes</taxon>
        <taxon>Pseudonocardiales</taxon>
        <taxon>Pseudonocardiaceae</taxon>
        <taxon>Labedaea</taxon>
    </lineage>
</organism>
<evidence type="ECO:0000259" key="2">
    <source>
        <dbReference type="Pfam" id="PF03807"/>
    </source>
</evidence>
<comment type="caution">
    <text evidence="3">The sequence shown here is derived from an EMBL/GenBank/DDBJ whole genome shotgun (WGS) entry which is preliminary data.</text>
</comment>
<name>A0A4R6SK19_LABRH</name>
<dbReference type="GO" id="GO:0008823">
    <property type="term" value="F:cupric reductase (NADH) activity"/>
    <property type="evidence" value="ECO:0007669"/>
    <property type="project" value="TreeGrafter"/>
</dbReference>
<feature type="domain" description="Pyrroline-5-carboxylate reductase catalytic N-terminal" evidence="2">
    <location>
        <begin position="2"/>
        <end position="105"/>
    </location>
</feature>
<dbReference type="RefSeq" id="WP_133847128.1">
    <property type="nucleotide sequence ID" value="NZ_SNXZ01000001.1"/>
</dbReference>